<dbReference type="EMBL" id="NOII01000011">
    <property type="protein sequence ID" value="OYD56491.1"/>
    <property type="molecule type" value="Genomic_DNA"/>
</dbReference>
<dbReference type="RefSeq" id="WP_094253507.1">
    <property type="nucleotide sequence ID" value="NZ_JBHLXL010000002.1"/>
</dbReference>
<dbReference type="Proteomes" id="UP000215059">
    <property type="component" value="Unassembled WGS sequence"/>
</dbReference>
<comment type="caution">
    <text evidence="2">The sequence shown here is derived from an EMBL/GenBank/DDBJ whole genome shotgun (WGS) entry which is preliminary data.</text>
</comment>
<keyword evidence="1" id="KW-0472">Membrane</keyword>
<feature type="transmembrane region" description="Helical" evidence="1">
    <location>
        <begin position="96"/>
        <end position="121"/>
    </location>
</feature>
<evidence type="ECO:0000313" key="2">
    <source>
        <dbReference type="EMBL" id="OYD56491.1"/>
    </source>
</evidence>
<feature type="transmembrane region" description="Helical" evidence="1">
    <location>
        <begin position="67"/>
        <end position="84"/>
    </location>
</feature>
<keyword evidence="3" id="KW-1185">Reference proteome</keyword>
<feature type="transmembrane region" description="Helical" evidence="1">
    <location>
        <begin position="196"/>
        <end position="213"/>
    </location>
</feature>
<keyword evidence="1" id="KW-1133">Transmembrane helix</keyword>
<accession>A0A235F5D8</accession>
<evidence type="ECO:0000313" key="3">
    <source>
        <dbReference type="Proteomes" id="UP000215059"/>
    </source>
</evidence>
<proteinExistence type="predicted"/>
<dbReference type="AlphaFoldDB" id="A0A235F5D8"/>
<feature type="transmembrane region" description="Helical" evidence="1">
    <location>
        <begin position="36"/>
        <end position="55"/>
    </location>
</feature>
<name>A0A235F5D8_9BACL</name>
<protein>
    <submittedName>
        <fullName evidence="2">Uncharacterized protein</fullName>
    </submittedName>
</protein>
<feature type="transmembrane region" description="Helical" evidence="1">
    <location>
        <begin position="167"/>
        <end position="184"/>
    </location>
</feature>
<keyword evidence="1" id="KW-0812">Transmembrane</keyword>
<reference evidence="2 3" key="1">
    <citation type="submission" date="2017-07" db="EMBL/GenBank/DDBJ databases">
        <title>Fictibacillus sp. nov. GDSW-R2A3 Genome sequencing and assembly.</title>
        <authorList>
            <person name="Mayilraj S."/>
        </authorList>
    </citation>
    <scope>NUCLEOTIDE SEQUENCE [LARGE SCALE GENOMIC DNA]</scope>
    <source>
        <strain evidence="2 3">GDSW-R2A3</strain>
    </source>
</reference>
<feature type="transmembrane region" description="Helical" evidence="1">
    <location>
        <begin position="12"/>
        <end position="30"/>
    </location>
</feature>
<sequence length="217" mass="24900">MNKDNDSIHSEIPHFRTYLINMFSVLLAGYGTAMILGRPMLAVLFLAAGSVIWFLNRRGSFRLNSMAFVLLIVLLILLISRVFWHNGYIQLDNTMLFIWKAFYFTGTFFGISSLFAALTDLDNRNKSRFVGKYVLHAVYFTAAIIIVPYCVFYFYGLLIFEGYHIELLMPLLLFLAWMLLYIGQTTILTGSKAKEWGGLAAVILLAMYVVTRWNEIL</sequence>
<feature type="transmembrane region" description="Helical" evidence="1">
    <location>
        <begin position="133"/>
        <end position="155"/>
    </location>
</feature>
<evidence type="ECO:0000256" key="1">
    <source>
        <dbReference type="SAM" id="Phobius"/>
    </source>
</evidence>
<gene>
    <name evidence="2" type="ORF">CGZ90_15885</name>
</gene>
<organism evidence="2 3">
    <name type="scientific">Fictibacillus aquaticus</name>
    <dbReference type="NCBI Taxonomy" id="2021314"/>
    <lineage>
        <taxon>Bacteria</taxon>
        <taxon>Bacillati</taxon>
        <taxon>Bacillota</taxon>
        <taxon>Bacilli</taxon>
        <taxon>Bacillales</taxon>
        <taxon>Fictibacillaceae</taxon>
        <taxon>Fictibacillus</taxon>
    </lineage>
</organism>